<protein>
    <submittedName>
        <fullName evidence="1">Uncharacterized protein</fullName>
    </submittedName>
</protein>
<evidence type="ECO:0000313" key="1">
    <source>
        <dbReference type="EMBL" id="GAI06192.1"/>
    </source>
</evidence>
<accession>X1KGM9</accession>
<comment type="caution">
    <text evidence="1">The sequence shown here is derived from an EMBL/GenBank/DDBJ whole genome shotgun (WGS) entry which is preliminary data.</text>
</comment>
<name>X1KGM9_9ZZZZ</name>
<gene>
    <name evidence="1" type="ORF">S06H3_14908</name>
</gene>
<organism evidence="1">
    <name type="scientific">marine sediment metagenome</name>
    <dbReference type="NCBI Taxonomy" id="412755"/>
    <lineage>
        <taxon>unclassified sequences</taxon>
        <taxon>metagenomes</taxon>
        <taxon>ecological metagenomes</taxon>
    </lineage>
</organism>
<reference evidence="1" key="1">
    <citation type="journal article" date="2014" name="Front. Microbiol.">
        <title>High frequency of phylogenetically diverse reductive dehalogenase-homologous genes in deep subseafloor sedimentary metagenomes.</title>
        <authorList>
            <person name="Kawai M."/>
            <person name="Futagami T."/>
            <person name="Toyoda A."/>
            <person name="Takaki Y."/>
            <person name="Nishi S."/>
            <person name="Hori S."/>
            <person name="Arai W."/>
            <person name="Tsubouchi T."/>
            <person name="Morono Y."/>
            <person name="Uchiyama I."/>
            <person name="Ito T."/>
            <person name="Fujiyama A."/>
            <person name="Inagaki F."/>
            <person name="Takami H."/>
        </authorList>
    </citation>
    <scope>NUCLEOTIDE SEQUENCE</scope>
    <source>
        <strain evidence="1">Expedition CK06-06</strain>
    </source>
</reference>
<feature type="non-terminal residue" evidence="1">
    <location>
        <position position="1"/>
    </location>
</feature>
<sequence length="57" mass="6328">KGKLFQGAEGKLRDLLSKRKCAYPGYVQVSPFFKTEGMGLCFGLRNAARHGEIIILI</sequence>
<dbReference type="AlphaFoldDB" id="X1KGM9"/>
<proteinExistence type="predicted"/>
<dbReference type="EMBL" id="BARV01007311">
    <property type="protein sequence ID" value="GAI06192.1"/>
    <property type="molecule type" value="Genomic_DNA"/>
</dbReference>